<reference evidence="2 3" key="1">
    <citation type="submission" date="2020-03" db="EMBL/GenBank/DDBJ databases">
        <title>Chryseoglobus sp. isolated from a deep-sea seamount.</title>
        <authorList>
            <person name="Zhang D.-C."/>
        </authorList>
    </citation>
    <scope>NUCLEOTIDE SEQUENCE [LARGE SCALE GENOMIC DNA]</scope>
    <source>
        <strain evidence="2 3">KN1116</strain>
    </source>
</reference>
<gene>
    <name evidence="2" type="ORF">FK219_002760</name>
</gene>
<evidence type="ECO:0000313" key="3">
    <source>
        <dbReference type="Proteomes" id="UP000818266"/>
    </source>
</evidence>
<dbReference type="OrthoDB" id="8225471at2"/>
<protein>
    <submittedName>
        <fullName evidence="2">Nuclear transport factor 2 family protein</fullName>
    </submittedName>
</protein>
<evidence type="ECO:0000259" key="1">
    <source>
        <dbReference type="Pfam" id="PF13577"/>
    </source>
</evidence>
<organism evidence="2 3">
    <name type="scientific">Microcella pacifica</name>
    <dbReference type="NCBI Taxonomy" id="2591847"/>
    <lineage>
        <taxon>Bacteria</taxon>
        <taxon>Bacillati</taxon>
        <taxon>Actinomycetota</taxon>
        <taxon>Actinomycetes</taxon>
        <taxon>Micrococcales</taxon>
        <taxon>Microbacteriaceae</taxon>
        <taxon>Microcella</taxon>
    </lineage>
</organism>
<dbReference type="InterPro" id="IPR037401">
    <property type="entry name" value="SnoaL-like"/>
</dbReference>
<dbReference type="SUPFAM" id="SSF54427">
    <property type="entry name" value="NTF2-like"/>
    <property type="match status" value="1"/>
</dbReference>
<dbReference type="RefSeq" id="WP_152582174.1">
    <property type="nucleotide sequence ID" value="NZ_VIKT02000003.1"/>
</dbReference>
<dbReference type="InterPro" id="IPR032710">
    <property type="entry name" value="NTF2-like_dom_sf"/>
</dbReference>
<dbReference type="CDD" id="cd00531">
    <property type="entry name" value="NTF2_like"/>
    <property type="match status" value="1"/>
</dbReference>
<feature type="domain" description="SnoaL-like" evidence="1">
    <location>
        <begin position="11"/>
        <end position="133"/>
    </location>
</feature>
<dbReference type="Proteomes" id="UP000818266">
    <property type="component" value="Unassembled WGS sequence"/>
</dbReference>
<dbReference type="EMBL" id="VIKT02000003">
    <property type="protein sequence ID" value="NHF62170.1"/>
    <property type="molecule type" value="Genomic_DNA"/>
</dbReference>
<dbReference type="Gene3D" id="3.10.450.50">
    <property type="match status" value="1"/>
</dbReference>
<keyword evidence="3" id="KW-1185">Reference proteome</keyword>
<sequence>MSSSLEERLQAVEDHLAIMNLLAAYGPAADAADSEAIAELWHPEGSYTVDAVTMVGDEVPALVEWDAHRDYLAAGCAHVLSTPRVTLQGDRAHAVNHSIVLRHDGNEWAAVRVSANRWELERVAGSWKVRHRTARLLNGSGEARDLLRGIDLEP</sequence>
<evidence type="ECO:0000313" key="2">
    <source>
        <dbReference type="EMBL" id="NHF62170.1"/>
    </source>
</evidence>
<accession>A0A9E5JKL2</accession>
<name>A0A9E5JKL2_9MICO</name>
<comment type="caution">
    <text evidence="2">The sequence shown here is derived from an EMBL/GenBank/DDBJ whole genome shotgun (WGS) entry which is preliminary data.</text>
</comment>
<dbReference type="Pfam" id="PF13577">
    <property type="entry name" value="SnoaL_4"/>
    <property type="match status" value="1"/>
</dbReference>
<proteinExistence type="predicted"/>
<dbReference type="AlphaFoldDB" id="A0A9E5JKL2"/>